<reference evidence="2" key="1">
    <citation type="submission" date="2022-04" db="EMBL/GenBank/DDBJ databases">
        <title>Carnegiea gigantea Genome sequencing and assembly v2.</title>
        <authorList>
            <person name="Copetti D."/>
            <person name="Sanderson M.J."/>
            <person name="Burquez A."/>
            <person name="Wojciechowski M.F."/>
        </authorList>
    </citation>
    <scope>NUCLEOTIDE SEQUENCE</scope>
    <source>
        <strain evidence="2">SGP5-SGP5p</strain>
        <tissue evidence="2">Aerial part</tissue>
    </source>
</reference>
<accession>A0A9Q1JHU8</accession>
<organism evidence="2 3">
    <name type="scientific">Carnegiea gigantea</name>
    <dbReference type="NCBI Taxonomy" id="171969"/>
    <lineage>
        <taxon>Eukaryota</taxon>
        <taxon>Viridiplantae</taxon>
        <taxon>Streptophyta</taxon>
        <taxon>Embryophyta</taxon>
        <taxon>Tracheophyta</taxon>
        <taxon>Spermatophyta</taxon>
        <taxon>Magnoliopsida</taxon>
        <taxon>eudicotyledons</taxon>
        <taxon>Gunneridae</taxon>
        <taxon>Pentapetalae</taxon>
        <taxon>Caryophyllales</taxon>
        <taxon>Cactineae</taxon>
        <taxon>Cactaceae</taxon>
        <taxon>Cactoideae</taxon>
        <taxon>Echinocereeae</taxon>
        <taxon>Carnegiea</taxon>
    </lineage>
</organism>
<dbReference type="EMBL" id="JAKOGI010001966">
    <property type="protein sequence ID" value="KAJ8423409.1"/>
    <property type="molecule type" value="Genomic_DNA"/>
</dbReference>
<comment type="caution">
    <text evidence="2">The sequence shown here is derived from an EMBL/GenBank/DDBJ whole genome shotgun (WGS) entry which is preliminary data.</text>
</comment>
<gene>
    <name evidence="2" type="ORF">Cgig2_020946</name>
</gene>
<sequence length="257" mass="29672">MVTEITGNDLTEHKLWYNLKYDRGMVMAVKGEADMRMFLKENDEHGYFCIGENDRLKRCTQKRMWVMRRQCQKEDKKAVLVVITKANLWVYDYVHPIYKTTTQQIMYNQLVHLIETHNIGTVDGKTGQVVGGDDLDDNYDCCILPPNNGRQPSRPPSKRKESQTQGKRSQRCSKCGEVGCTSCTCHNPCADFDASYEGDVVQLEDLLDASFQAGEAYEVAFQSFPQFAEKFVPKRWKWFRHCLKLCYTLCIMLTLGC</sequence>
<evidence type="ECO:0000313" key="3">
    <source>
        <dbReference type="Proteomes" id="UP001153076"/>
    </source>
</evidence>
<evidence type="ECO:0000256" key="1">
    <source>
        <dbReference type="SAM" id="MobiDB-lite"/>
    </source>
</evidence>
<feature type="region of interest" description="Disordered" evidence="1">
    <location>
        <begin position="145"/>
        <end position="165"/>
    </location>
</feature>
<dbReference type="OrthoDB" id="1844242at2759"/>
<keyword evidence="3" id="KW-1185">Reference proteome</keyword>
<name>A0A9Q1JHU8_9CARY</name>
<dbReference type="Proteomes" id="UP001153076">
    <property type="component" value="Unassembled WGS sequence"/>
</dbReference>
<proteinExistence type="predicted"/>
<protein>
    <submittedName>
        <fullName evidence="2">Uncharacterized protein</fullName>
    </submittedName>
</protein>
<dbReference type="AlphaFoldDB" id="A0A9Q1JHU8"/>
<evidence type="ECO:0000313" key="2">
    <source>
        <dbReference type="EMBL" id="KAJ8423409.1"/>
    </source>
</evidence>